<dbReference type="GO" id="GO:0044772">
    <property type="term" value="P:mitotic cell cycle phase transition"/>
    <property type="evidence" value="ECO:0007669"/>
    <property type="project" value="InterPro"/>
</dbReference>
<dbReference type="GO" id="GO:0016538">
    <property type="term" value="F:cyclin-dependent protein serine/threonine kinase regulator activity"/>
    <property type="evidence" value="ECO:0007669"/>
    <property type="project" value="InterPro"/>
</dbReference>
<dbReference type="InterPro" id="IPR036915">
    <property type="entry name" value="Cyclin-like_sf"/>
</dbReference>
<proteinExistence type="inferred from homology"/>
<evidence type="ECO:0008006" key="11">
    <source>
        <dbReference type="Google" id="ProtNLM"/>
    </source>
</evidence>
<dbReference type="EMBL" id="CM035423">
    <property type="protein sequence ID" value="KAH7366296.1"/>
    <property type="molecule type" value="Genomic_DNA"/>
</dbReference>
<reference evidence="9" key="1">
    <citation type="submission" date="2021-08" db="EMBL/GenBank/DDBJ databases">
        <title>WGS assembly of Ceratopteris richardii.</title>
        <authorList>
            <person name="Marchant D.B."/>
            <person name="Chen G."/>
            <person name="Jenkins J."/>
            <person name="Shu S."/>
            <person name="Leebens-Mack J."/>
            <person name="Grimwood J."/>
            <person name="Schmutz J."/>
            <person name="Soltis P."/>
            <person name="Soltis D."/>
            <person name="Chen Z.-H."/>
        </authorList>
    </citation>
    <scope>NUCLEOTIDE SEQUENCE</scope>
    <source>
        <strain evidence="9">Whitten #5841</strain>
        <tissue evidence="9">Leaf</tissue>
    </source>
</reference>
<keyword evidence="3 5" id="KW-0195">Cyclin</keyword>
<dbReference type="OMA" id="HEYMALQ"/>
<dbReference type="PIRSF" id="PIRSF001771">
    <property type="entry name" value="Cyclin_A_B_D_E"/>
    <property type="match status" value="1"/>
</dbReference>
<dbReference type="Gene3D" id="1.10.472.10">
    <property type="entry name" value="Cyclin-like"/>
    <property type="match status" value="2"/>
</dbReference>
<dbReference type="SMART" id="SM00385">
    <property type="entry name" value="CYCLIN"/>
    <property type="match status" value="2"/>
</dbReference>
<dbReference type="Pfam" id="PF02984">
    <property type="entry name" value="Cyclin_C"/>
    <property type="match status" value="1"/>
</dbReference>
<evidence type="ECO:0000256" key="2">
    <source>
        <dbReference type="ARBA" id="ARBA00022618"/>
    </source>
</evidence>
<organism evidence="9 10">
    <name type="scientific">Ceratopteris richardii</name>
    <name type="common">Triangle waterfern</name>
    <dbReference type="NCBI Taxonomy" id="49495"/>
    <lineage>
        <taxon>Eukaryota</taxon>
        <taxon>Viridiplantae</taxon>
        <taxon>Streptophyta</taxon>
        <taxon>Embryophyta</taxon>
        <taxon>Tracheophyta</taxon>
        <taxon>Polypodiopsida</taxon>
        <taxon>Polypodiidae</taxon>
        <taxon>Polypodiales</taxon>
        <taxon>Pteridineae</taxon>
        <taxon>Pteridaceae</taxon>
        <taxon>Parkerioideae</taxon>
        <taxon>Ceratopteris</taxon>
    </lineage>
</organism>
<protein>
    <recommendedName>
        <fullName evidence="11">Cyclin N-terminal domain-containing protein</fullName>
    </recommendedName>
</protein>
<evidence type="ECO:0000256" key="6">
    <source>
        <dbReference type="SAM" id="SignalP"/>
    </source>
</evidence>
<keyword evidence="2" id="KW-0132">Cell division</keyword>
<keyword evidence="6" id="KW-0732">Signal</keyword>
<evidence type="ECO:0000313" key="9">
    <source>
        <dbReference type="EMBL" id="KAH7366296.1"/>
    </source>
</evidence>
<dbReference type="SUPFAM" id="SSF47954">
    <property type="entry name" value="Cyclin-like"/>
    <property type="match status" value="2"/>
</dbReference>
<name>A0A8T2SSD0_CERRI</name>
<dbReference type="InterPro" id="IPR046965">
    <property type="entry name" value="Cyclin_A/B-like"/>
</dbReference>
<keyword evidence="4" id="KW-0131">Cell cycle</keyword>
<keyword evidence="10" id="KW-1185">Reference proteome</keyword>
<feature type="domain" description="Cyclin-like" evidence="7">
    <location>
        <begin position="231"/>
        <end position="315"/>
    </location>
</feature>
<gene>
    <name evidence="9" type="ORF">KP509_18G071600</name>
</gene>
<dbReference type="AlphaFoldDB" id="A0A8T2SSD0"/>
<comment type="caution">
    <text evidence="9">The sequence shown here is derived from an EMBL/GenBank/DDBJ whole genome shotgun (WGS) entry which is preliminary data.</text>
</comment>
<feature type="chain" id="PRO_5035852135" description="Cyclin N-terminal domain-containing protein" evidence="6">
    <location>
        <begin position="24"/>
        <end position="452"/>
    </location>
</feature>
<dbReference type="SMART" id="SM01332">
    <property type="entry name" value="Cyclin_C"/>
    <property type="match status" value="1"/>
</dbReference>
<dbReference type="GO" id="GO:0051301">
    <property type="term" value="P:cell division"/>
    <property type="evidence" value="ECO:0007669"/>
    <property type="project" value="UniProtKB-KW"/>
</dbReference>
<dbReference type="Proteomes" id="UP000825935">
    <property type="component" value="Chromosome 18"/>
</dbReference>
<dbReference type="Pfam" id="PF00134">
    <property type="entry name" value="Cyclin_N"/>
    <property type="match status" value="1"/>
</dbReference>
<evidence type="ECO:0000259" key="8">
    <source>
        <dbReference type="SMART" id="SM01332"/>
    </source>
</evidence>
<dbReference type="InterPro" id="IPR013763">
    <property type="entry name" value="Cyclin-like_dom"/>
</dbReference>
<evidence type="ECO:0000256" key="3">
    <source>
        <dbReference type="ARBA" id="ARBA00023127"/>
    </source>
</evidence>
<feature type="domain" description="Cyclin C-terminal" evidence="8">
    <location>
        <begin position="324"/>
        <end position="442"/>
    </location>
</feature>
<dbReference type="OrthoDB" id="5590282at2759"/>
<accession>A0A8T2SSD0</accession>
<sequence length="452" mass="50482">MASHQWLLLDIVFPGLFQHQAAAQNDENRHIAVDAEMKAGAKVSMAAANAKTGVNTRRALGDIGNVVADRQSNNHEGQQGAKKALPQVDRPITRSFGAQLASKKALQEASGQVTKLDPQGNDLQEGHPARMKALIGNQNGKAGAVLKERRGRTLTATLTARSEAACAEEKEEVLKLPSIDAADVNDQLAVVDYIEDIYSFYRKTEAKSCVPPDYMSRQTTINHNMRAILVDWLIEVHLKFKLMPETLFLTTNVMDRYLAVRSVERKNLQLVGMTALLIASKYEEIWAPEIQDLIYISDKTYTREQILQMEKTMLNVLAFELCVPTPYVFIVRFLKAAGSDLKMDMLAFYYVELCLVDYAMIRYSPSMLAAASVYTAQRTLRPNDASWTKLLKYHSGYSESDLVECAAKIVSLHEKAKEGDLTVVNRKYSLEKFGSVARLEAPSLTRKVEPCQ</sequence>
<dbReference type="CDD" id="cd20567">
    <property type="entry name" value="CYCLIN_AtCycB-like_rpt1"/>
    <property type="match status" value="1"/>
</dbReference>
<evidence type="ECO:0000259" key="7">
    <source>
        <dbReference type="SMART" id="SM00385"/>
    </source>
</evidence>
<dbReference type="InterPro" id="IPR004367">
    <property type="entry name" value="Cyclin_C-dom"/>
</dbReference>
<dbReference type="InterPro" id="IPR039361">
    <property type="entry name" value="Cyclin"/>
</dbReference>
<dbReference type="FunFam" id="1.10.472.10:FF:000001">
    <property type="entry name" value="G2/mitotic-specific cyclin"/>
    <property type="match status" value="1"/>
</dbReference>
<evidence type="ECO:0000256" key="4">
    <source>
        <dbReference type="ARBA" id="ARBA00023306"/>
    </source>
</evidence>
<evidence type="ECO:0000313" key="10">
    <source>
        <dbReference type="Proteomes" id="UP000825935"/>
    </source>
</evidence>
<feature type="signal peptide" evidence="6">
    <location>
        <begin position="1"/>
        <end position="23"/>
    </location>
</feature>
<feature type="domain" description="Cyclin-like" evidence="7">
    <location>
        <begin position="328"/>
        <end position="411"/>
    </location>
</feature>
<dbReference type="PANTHER" id="PTHR10177">
    <property type="entry name" value="CYCLINS"/>
    <property type="match status" value="1"/>
</dbReference>
<dbReference type="InterPro" id="IPR006671">
    <property type="entry name" value="Cyclin_N"/>
</dbReference>
<comment type="similarity">
    <text evidence="1">Belongs to the cyclin family. Cyclin AB subfamily.</text>
</comment>
<evidence type="ECO:0000256" key="5">
    <source>
        <dbReference type="RuleBase" id="RU000383"/>
    </source>
</evidence>
<evidence type="ECO:0000256" key="1">
    <source>
        <dbReference type="ARBA" id="ARBA00006955"/>
    </source>
</evidence>